<feature type="transmembrane region" description="Helical" evidence="2">
    <location>
        <begin position="148"/>
        <end position="167"/>
    </location>
</feature>
<feature type="domain" description="DUF6533" evidence="3">
    <location>
        <begin position="52"/>
        <end position="94"/>
    </location>
</feature>
<dbReference type="EMBL" id="JARKIF010000015">
    <property type="protein sequence ID" value="KAJ7622130.1"/>
    <property type="molecule type" value="Genomic_DNA"/>
</dbReference>
<protein>
    <recommendedName>
        <fullName evidence="3">DUF6533 domain-containing protein</fullName>
    </recommendedName>
</protein>
<feature type="transmembrane region" description="Helical" evidence="2">
    <location>
        <begin position="20"/>
        <end position="37"/>
    </location>
</feature>
<feature type="region of interest" description="Disordered" evidence="1">
    <location>
        <begin position="322"/>
        <end position="353"/>
    </location>
</feature>
<name>A0AAD7BID6_9AGAR</name>
<feature type="transmembrane region" description="Helical" evidence="2">
    <location>
        <begin position="121"/>
        <end position="141"/>
    </location>
</feature>
<evidence type="ECO:0000256" key="2">
    <source>
        <dbReference type="SAM" id="Phobius"/>
    </source>
</evidence>
<dbReference type="InterPro" id="IPR045340">
    <property type="entry name" value="DUF6533"/>
</dbReference>
<evidence type="ECO:0000256" key="1">
    <source>
        <dbReference type="SAM" id="MobiDB-lite"/>
    </source>
</evidence>
<dbReference type="AlphaFoldDB" id="A0AAD7BID6"/>
<accession>A0AAD7BID6</accession>
<gene>
    <name evidence="4" type="ORF">FB45DRAFT_927063</name>
</gene>
<evidence type="ECO:0000313" key="5">
    <source>
        <dbReference type="Proteomes" id="UP001221142"/>
    </source>
</evidence>
<feature type="transmembrane region" description="Helical" evidence="2">
    <location>
        <begin position="83"/>
        <end position="106"/>
    </location>
</feature>
<proteinExistence type="predicted"/>
<evidence type="ECO:0000259" key="3">
    <source>
        <dbReference type="Pfam" id="PF20151"/>
    </source>
</evidence>
<keyword evidence="5" id="KW-1185">Reference proteome</keyword>
<keyword evidence="2" id="KW-0812">Transmembrane</keyword>
<reference evidence="4" key="1">
    <citation type="submission" date="2023-03" db="EMBL/GenBank/DDBJ databases">
        <title>Massive genome expansion in bonnet fungi (Mycena s.s.) driven by repeated elements and novel gene families across ecological guilds.</title>
        <authorList>
            <consortium name="Lawrence Berkeley National Laboratory"/>
            <person name="Harder C.B."/>
            <person name="Miyauchi S."/>
            <person name="Viragh M."/>
            <person name="Kuo A."/>
            <person name="Thoen E."/>
            <person name="Andreopoulos B."/>
            <person name="Lu D."/>
            <person name="Skrede I."/>
            <person name="Drula E."/>
            <person name="Henrissat B."/>
            <person name="Morin E."/>
            <person name="Kohler A."/>
            <person name="Barry K."/>
            <person name="LaButti K."/>
            <person name="Morin E."/>
            <person name="Salamov A."/>
            <person name="Lipzen A."/>
            <person name="Mereny Z."/>
            <person name="Hegedus B."/>
            <person name="Baldrian P."/>
            <person name="Stursova M."/>
            <person name="Weitz H."/>
            <person name="Taylor A."/>
            <person name="Grigoriev I.V."/>
            <person name="Nagy L.G."/>
            <person name="Martin F."/>
            <person name="Kauserud H."/>
        </authorList>
    </citation>
    <scope>NUCLEOTIDE SEQUENCE</scope>
    <source>
        <strain evidence="4">9284</strain>
    </source>
</reference>
<keyword evidence="2" id="KW-1133">Transmembrane helix</keyword>
<keyword evidence="2" id="KW-0472">Membrane</keyword>
<organism evidence="4 5">
    <name type="scientific">Roridomyces roridus</name>
    <dbReference type="NCBI Taxonomy" id="1738132"/>
    <lineage>
        <taxon>Eukaryota</taxon>
        <taxon>Fungi</taxon>
        <taxon>Dikarya</taxon>
        <taxon>Basidiomycota</taxon>
        <taxon>Agaricomycotina</taxon>
        <taxon>Agaricomycetes</taxon>
        <taxon>Agaricomycetidae</taxon>
        <taxon>Agaricales</taxon>
        <taxon>Marasmiineae</taxon>
        <taxon>Mycenaceae</taxon>
        <taxon>Roridomyces</taxon>
    </lineage>
</organism>
<evidence type="ECO:0000313" key="4">
    <source>
        <dbReference type="EMBL" id="KAJ7622130.1"/>
    </source>
</evidence>
<dbReference type="Pfam" id="PF20151">
    <property type="entry name" value="DUF6533"/>
    <property type="match status" value="1"/>
</dbReference>
<sequence length="374" mass="40755">MTALSSSSPHLLLSSHPAGLMTYAVFAPISLTFMARSPHSGSSSVIRAKGALVSAAVIYFYDYLLTLSNEIELYRHSRRDRRLLASFVALRYLPALYQLVMVVAMIYEDPTPERCAVLDKIAIGLDTAFQLSYILIVTWRVHATNGPLLAIPLALLGLASPIINLAVSNPSAFPSCRVLNTGPTARIIFILPCLRAAFDAAATLALIFRLWRHIYLMAELASNTVSFVLQEEIRDIILIFAIMAMEAVFAQIPSARTHGRNFIVPFVDSLTAILTTRFMLELAEKGRGGRDRRSSRSGPRIYDPTSNSFVVDNTLGSVLPTTTRTLVDEDSGSGPELPKKSTGDAEDGASSLRTASTRSIGWNRVGSCLGARSF</sequence>
<feature type="region of interest" description="Disordered" evidence="1">
    <location>
        <begin position="288"/>
        <end position="307"/>
    </location>
</feature>
<feature type="transmembrane region" description="Helical" evidence="2">
    <location>
        <begin position="187"/>
        <end position="211"/>
    </location>
</feature>
<dbReference type="Proteomes" id="UP001221142">
    <property type="component" value="Unassembled WGS sequence"/>
</dbReference>
<comment type="caution">
    <text evidence="4">The sequence shown here is derived from an EMBL/GenBank/DDBJ whole genome shotgun (WGS) entry which is preliminary data.</text>
</comment>